<feature type="chain" id="PRO_5040777041" evidence="1">
    <location>
        <begin position="20"/>
        <end position="152"/>
    </location>
</feature>
<dbReference type="Proteomes" id="UP001145087">
    <property type="component" value="Unassembled WGS sequence"/>
</dbReference>
<dbReference type="PANTHER" id="PTHR33706:SF1">
    <property type="entry name" value="TPR REPEAT PROTEIN"/>
    <property type="match status" value="1"/>
</dbReference>
<evidence type="ECO:0000256" key="1">
    <source>
        <dbReference type="SAM" id="SignalP"/>
    </source>
</evidence>
<dbReference type="EMBL" id="JAPOHD010000060">
    <property type="protein sequence ID" value="MCY1722578.1"/>
    <property type="molecule type" value="Genomic_DNA"/>
</dbReference>
<dbReference type="PANTHER" id="PTHR33706">
    <property type="entry name" value="MORN VARIANT REPEAT PROTEIN"/>
    <property type="match status" value="1"/>
</dbReference>
<accession>A0A9X3J7K4</accession>
<dbReference type="Pfam" id="PF07661">
    <property type="entry name" value="MORN_2"/>
    <property type="match status" value="2"/>
</dbReference>
<reference evidence="2" key="1">
    <citation type="submission" date="2022-11" db="EMBL/GenBank/DDBJ databases">
        <title>Marilongibacter aestuarii gen. nov., sp. nov., isolated from tidal flat sediment.</title>
        <authorList>
            <person name="Jiayan W."/>
        </authorList>
    </citation>
    <scope>NUCLEOTIDE SEQUENCE</scope>
    <source>
        <strain evidence="2">Z1-6</strain>
    </source>
</reference>
<dbReference type="InterPro" id="IPR011652">
    <property type="entry name" value="MORN_2"/>
</dbReference>
<proteinExistence type="predicted"/>
<protein>
    <submittedName>
        <fullName evidence="2">Toxin-antitoxin system YwqK family antitoxin</fullName>
    </submittedName>
</protein>
<dbReference type="AlphaFoldDB" id="A0A9X3J7K4"/>
<evidence type="ECO:0000313" key="2">
    <source>
        <dbReference type="EMBL" id="MCY1722578.1"/>
    </source>
</evidence>
<feature type="signal peptide" evidence="1">
    <location>
        <begin position="1"/>
        <end position="19"/>
    </location>
</feature>
<dbReference type="RefSeq" id="WP_343334903.1">
    <property type="nucleotide sequence ID" value="NZ_JAPOHD010000060.1"/>
</dbReference>
<organism evidence="2 3">
    <name type="scientific">Draconibacterium aestuarii</name>
    <dbReference type="NCBI Taxonomy" id="2998507"/>
    <lineage>
        <taxon>Bacteria</taxon>
        <taxon>Pseudomonadati</taxon>
        <taxon>Bacteroidota</taxon>
        <taxon>Bacteroidia</taxon>
        <taxon>Marinilabiliales</taxon>
        <taxon>Prolixibacteraceae</taxon>
        <taxon>Draconibacterium</taxon>
    </lineage>
</organism>
<keyword evidence="3" id="KW-1185">Reference proteome</keyword>
<sequence>MKKLLVLIGFLALITTATKAQKIEEIDGIFYKNSEKFTGTYLDFYSENRIKSEVKIKKGEKHGKTTIYFVNGHVNEVRSYKHNLMHGKWIMYNEHGIKTSVARYKNGKKHGKWTIWNDYGNLLYELEYANGDKTGVWKKYDEHGNLTSERKY</sequence>
<dbReference type="SUPFAM" id="SSF82185">
    <property type="entry name" value="Histone H3 K4-specific methyltransferase SET7/9 N-terminal domain"/>
    <property type="match status" value="1"/>
</dbReference>
<gene>
    <name evidence="2" type="ORF">OU798_19670</name>
</gene>
<comment type="caution">
    <text evidence="2">The sequence shown here is derived from an EMBL/GenBank/DDBJ whole genome shotgun (WGS) entry which is preliminary data.</text>
</comment>
<name>A0A9X3J7K4_9BACT</name>
<evidence type="ECO:0000313" key="3">
    <source>
        <dbReference type="Proteomes" id="UP001145087"/>
    </source>
</evidence>
<keyword evidence="1" id="KW-0732">Signal</keyword>
<dbReference type="Gene3D" id="2.20.110.10">
    <property type="entry name" value="Histone H3 K4-specific methyltransferase SET7/9 N-terminal domain"/>
    <property type="match status" value="2"/>
</dbReference>